<proteinExistence type="predicted"/>
<evidence type="ECO:0000313" key="2">
    <source>
        <dbReference type="Proteomes" id="UP000664601"/>
    </source>
</evidence>
<gene>
    <name evidence="1" type="ORF">JZO70_10235</name>
</gene>
<dbReference type="Pfam" id="PF10055">
    <property type="entry name" value="DUF2292"/>
    <property type="match status" value="1"/>
</dbReference>
<sequence length="46" mass="5310">MKNDTLYLDTNSKTETIELPKFGEIRLIVQNGKVIRTETTISQKIE</sequence>
<name>A0ABS3LAA5_9ENTE</name>
<evidence type="ECO:0000313" key="1">
    <source>
        <dbReference type="EMBL" id="MBO1306542.1"/>
    </source>
</evidence>
<keyword evidence="2" id="KW-1185">Reference proteome</keyword>
<organism evidence="1 2">
    <name type="scientific">Candidatus Enterococcus moelleringii</name>
    <dbReference type="NCBI Taxonomy" id="2815325"/>
    <lineage>
        <taxon>Bacteria</taxon>
        <taxon>Bacillati</taxon>
        <taxon>Bacillota</taxon>
        <taxon>Bacilli</taxon>
        <taxon>Lactobacillales</taxon>
        <taxon>Enterococcaceae</taxon>
        <taxon>Enterococcus</taxon>
    </lineage>
</organism>
<dbReference type="InterPro" id="IPR018743">
    <property type="entry name" value="DUF2292"/>
</dbReference>
<dbReference type="EMBL" id="JAFREM010000016">
    <property type="protein sequence ID" value="MBO1306542.1"/>
    <property type="molecule type" value="Genomic_DNA"/>
</dbReference>
<reference evidence="1 2" key="1">
    <citation type="submission" date="2021-03" db="EMBL/GenBank/DDBJ databases">
        <title>Enterococcal diversity collection.</title>
        <authorList>
            <person name="Gilmore M.S."/>
            <person name="Schwartzman J."/>
            <person name="Van Tyne D."/>
            <person name="Martin M."/>
            <person name="Earl A.M."/>
            <person name="Manson A.L."/>
            <person name="Straub T."/>
            <person name="Salamzade R."/>
            <person name="Saavedra J."/>
            <person name="Lebreton F."/>
            <person name="Prichula J."/>
            <person name="Schaufler K."/>
            <person name="Gaca A."/>
            <person name="Sgardioli B."/>
            <person name="Wagenaar J."/>
            <person name="Strong T."/>
        </authorList>
    </citation>
    <scope>NUCLEOTIDE SEQUENCE [LARGE SCALE GENOMIC DNA]</scope>
    <source>
        <strain evidence="1 2">669A</strain>
    </source>
</reference>
<accession>A0ABS3LAA5</accession>
<protein>
    <submittedName>
        <fullName evidence="1">DUF2292 domain-containing protein</fullName>
    </submittedName>
</protein>
<dbReference type="RefSeq" id="WP_207673470.1">
    <property type="nucleotide sequence ID" value="NZ_JAFREM010000016.1"/>
</dbReference>
<dbReference type="Proteomes" id="UP000664601">
    <property type="component" value="Unassembled WGS sequence"/>
</dbReference>
<comment type="caution">
    <text evidence="1">The sequence shown here is derived from an EMBL/GenBank/DDBJ whole genome shotgun (WGS) entry which is preliminary data.</text>
</comment>